<proteinExistence type="predicted"/>
<evidence type="ECO:0000313" key="2">
    <source>
        <dbReference type="Proteomes" id="UP000661607"/>
    </source>
</evidence>
<accession>A0ABR9KK15</accession>
<dbReference type="Proteomes" id="UP000661607">
    <property type="component" value="Unassembled WGS sequence"/>
</dbReference>
<organism evidence="1 2">
    <name type="scientific">Nonomuraea africana</name>
    <dbReference type="NCBI Taxonomy" id="46171"/>
    <lineage>
        <taxon>Bacteria</taxon>
        <taxon>Bacillati</taxon>
        <taxon>Actinomycetota</taxon>
        <taxon>Actinomycetes</taxon>
        <taxon>Streptosporangiales</taxon>
        <taxon>Streptosporangiaceae</taxon>
        <taxon>Nonomuraea</taxon>
    </lineage>
</organism>
<evidence type="ECO:0008006" key="3">
    <source>
        <dbReference type="Google" id="ProtNLM"/>
    </source>
</evidence>
<dbReference type="RefSeq" id="WP_192776802.1">
    <property type="nucleotide sequence ID" value="NZ_BAAASY010000030.1"/>
</dbReference>
<reference evidence="1 2" key="1">
    <citation type="submission" date="2020-10" db="EMBL/GenBank/DDBJ databases">
        <title>Sequencing the genomes of 1000 actinobacteria strains.</title>
        <authorList>
            <person name="Klenk H.-P."/>
        </authorList>
    </citation>
    <scope>NUCLEOTIDE SEQUENCE [LARGE SCALE GENOMIC DNA]</scope>
    <source>
        <strain evidence="1 2">DSM 43748</strain>
    </source>
</reference>
<dbReference type="EMBL" id="JADBEF010000001">
    <property type="protein sequence ID" value="MBE1561973.1"/>
    <property type="molecule type" value="Genomic_DNA"/>
</dbReference>
<name>A0ABR9KK15_9ACTN</name>
<keyword evidence="2" id="KW-1185">Reference proteome</keyword>
<comment type="caution">
    <text evidence="1">The sequence shown here is derived from an EMBL/GenBank/DDBJ whole genome shotgun (WGS) entry which is preliminary data.</text>
</comment>
<gene>
    <name evidence="1" type="ORF">H4W81_004752</name>
</gene>
<protein>
    <recommendedName>
        <fullName evidence="3">CoA transferase</fullName>
    </recommendedName>
</protein>
<sequence>MMMEHPHANRHSERVVDVRAASLGDATLARWLLDAGAKAVLLRPDRVVPAAVPFSKGGATIARDAGAWLPLLPPSRTAPHASGRNAP</sequence>
<evidence type="ECO:0000313" key="1">
    <source>
        <dbReference type="EMBL" id="MBE1561973.1"/>
    </source>
</evidence>